<accession>A0A8S5M400</accession>
<feature type="region of interest" description="Disordered" evidence="1">
    <location>
        <begin position="1"/>
        <end position="31"/>
    </location>
</feature>
<name>A0A8S5M400_9CAUD</name>
<evidence type="ECO:0008006" key="3">
    <source>
        <dbReference type="Google" id="ProtNLM"/>
    </source>
</evidence>
<evidence type="ECO:0000313" key="2">
    <source>
        <dbReference type="EMBL" id="DAD76807.1"/>
    </source>
</evidence>
<dbReference type="EMBL" id="BK014809">
    <property type="protein sequence ID" value="DAD76807.1"/>
    <property type="molecule type" value="Genomic_DNA"/>
</dbReference>
<evidence type="ECO:0000256" key="1">
    <source>
        <dbReference type="SAM" id="MobiDB-lite"/>
    </source>
</evidence>
<proteinExistence type="predicted"/>
<organism evidence="2">
    <name type="scientific">Siphoviridae sp. ctDMf1</name>
    <dbReference type="NCBI Taxonomy" id="2826197"/>
    <lineage>
        <taxon>Viruses</taxon>
        <taxon>Duplodnaviria</taxon>
        <taxon>Heunggongvirae</taxon>
        <taxon>Uroviricota</taxon>
        <taxon>Caudoviricetes</taxon>
    </lineage>
</organism>
<protein>
    <recommendedName>
        <fullName evidence="3">Terminase small subunit</fullName>
    </recommendedName>
</protein>
<feature type="compositionally biased region" description="Acidic residues" evidence="1">
    <location>
        <begin position="89"/>
        <end position="99"/>
    </location>
</feature>
<feature type="region of interest" description="Disordered" evidence="1">
    <location>
        <begin position="78"/>
        <end position="99"/>
    </location>
</feature>
<reference evidence="2" key="1">
    <citation type="journal article" date="2021" name="Proc. Natl. Acad. Sci. U.S.A.">
        <title>A Catalog of Tens of Thousands of Viruses from Human Metagenomes Reveals Hidden Associations with Chronic Diseases.</title>
        <authorList>
            <person name="Tisza M.J."/>
            <person name="Buck C.B."/>
        </authorList>
    </citation>
    <scope>NUCLEOTIDE SEQUENCE</scope>
    <source>
        <strain evidence="2">CtDMf1</strain>
    </source>
</reference>
<sequence>MSAARKLRAVKDGETAPQAPGSVLDATEHGDSRDVMAAMRKRLAASIDDPSTPARDLAALSRRLLEVDKTIREIDLAREERERQTATEATEDEDGLGDI</sequence>